<proteinExistence type="predicted"/>
<feature type="transmembrane region" description="Helical" evidence="2">
    <location>
        <begin position="292"/>
        <end position="315"/>
    </location>
</feature>
<feature type="region of interest" description="Disordered" evidence="1">
    <location>
        <begin position="241"/>
        <end position="288"/>
    </location>
</feature>
<dbReference type="AlphaFoldDB" id="A0AAD6ZK49"/>
<evidence type="ECO:0000256" key="1">
    <source>
        <dbReference type="SAM" id="MobiDB-lite"/>
    </source>
</evidence>
<sequence>MCCYAISILLIQFFVTPCIHALGILLPLYVSPGANCAAWSPVFDAIFANANTQWYIIINPDSGPGSFDQLYETCVSKLPASANQITMGYVDTKGGNVLGDIDTYAGWPSSSRPHGIFFDRVSPTTNQLSTYQGYVSHAKFQGFTFIGLDPGQTVADSYFSIADLINTYEDSYSSFNSDSLSGTISKQSVILVNSPTTGSYSTVISQLESKDVVAVYISTVSDSSSDLPTQLSKFASEVASVGGGETSSGSTGTASGSTGSTGSTGPTSSIADPGTNPGSTPSGSNSESGPPIAAIIVGVLGALIIVSIPLAIFLCTWRRHRPSASPEAATPFTAVRSTIFTDPGAAFTKGSTISEVAPPQFWNDDAKAPVTAPVVESTSGENATVADMNLSVWASYSTLPLFAAPLGPPPSYHN</sequence>
<reference evidence="4" key="1">
    <citation type="submission" date="2023-03" db="EMBL/GenBank/DDBJ databases">
        <title>Massive genome expansion in bonnet fungi (Mycena s.s.) driven by repeated elements and novel gene families across ecological guilds.</title>
        <authorList>
            <consortium name="Lawrence Berkeley National Laboratory"/>
            <person name="Harder C.B."/>
            <person name="Miyauchi S."/>
            <person name="Viragh M."/>
            <person name="Kuo A."/>
            <person name="Thoen E."/>
            <person name="Andreopoulos B."/>
            <person name="Lu D."/>
            <person name="Skrede I."/>
            <person name="Drula E."/>
            <person name="Henrissat B."/>
            <person name="Morin E."/>
            <person name="Kohler A."/>
            <person name="Barry K."/>
            <person name="LaButti K."/>
            <person name="Morin E."/>
            <person name="Salamov A."/>
            <person name="Lipzen A."/>
            <person name="Mereny Z."/>
            <person name="Hegedus B."/>
            <person name="Baldrian P."/>
            <person name="Stursova M."/>
            <person name="Weitz H."/>
            <person name="Taylor A."/>
            <person name="Grigoriev I.V."/>
            <person name="Nagy L.G."/>
            <person name="Martin F."/>
            <person name="Kauserud H."/>
        </authorList>
    </citation>
    <scope>NUCLEOTIDE SEQUENCE</scope>
    <source>
        <strain evidence="4">CBHHK002</strain>
    </source>
</reference>
<comment type="caution">
    <text evidence="4">The sequence shown here is derived from an EMBL/GenBank/DDBJ whole genome shotgun (WGS) entry which is preliminary data.</text>
</comment>
<dbReference type="Proteomes" id="UP001218218">
    <property type="component" value="Unassembled WGS sequence"/>
</dbReference>
<name>A0AAD6ZK49_9AGAR</name>
<protein>
    <submittedName>
        <fullName evidence="4">Spherulation-specific family 4-domain-containing protein</fullName>
    </submittedName>
</protein>
<organism evidence="4 5">
    <name type="scientific">Mycena albidolilacea</name>
    <dbReference type="NCBI Taxonomy" id="1033008"/>
    <lineage>
        <taxon>Eukaryota</taxon>
        <taxon>Fungi</taxon>
        <taxon>Dikarya</taxon>
        <taxon>Basidiomycota</taxon>
        <taxon>Agaricomycotina</taxon>
        <taxon>Agaricomycetes</taxon>
        <taxon>Agaricomycetidae</taxon>
        <taxon>Agaricales</taxon>
        <taxon>Marasmiineae</taxon>
        <taxon>Mycenaceae</taxon>
        <taxon>Mycena</taxon>
    </lineage>
</organism>
<feature type="signal peptide" evidence="3">
    <location>
        <begin position="1"/>
        <end position="21"/>
    </location>
</feature>
<evidence type="ECO:0000256" key="2">
    <source>
        <dbReference type="SAM" id="Phobius"/>
    </source>
</evidence>
<evidence type="ECO:0000313" key="5">
    <source>
        <dbReference type="Proteomes" id="UP001218218"/>
    </source>
</evidence>
<keyword evidence="2" id="KW-0472">Membrane</keyword>
<dbReference type="PANTHER" id="PTHR35040">
    <property type="match status" value="1"/>
</dbReference>
<dbReference type="EMBL" id="JARIHO010000044">
    <property type="protein sequence ID" value="KAJ7325574.1"/>
    <property type="molecule type" value="Genomic_DNA"/>
</dbReference>
<feature type="compositionally biased region" description="Polar residues" evidence="1">
    <location>
        <begin position="276"/>
        <end position="288"/>
    </location>
</feature>
<keyword evidence="3" id="KW-0732">Signal</keyword>
<dbReference type="PANTHER" id="PTHR35040:SF9">
    <property type="entry name" value="4-LIKE CELL SURFACE PROTEIN, PUTATIVE (AFU_ORTHOLOGUE AFUA_4G14080)-RELATED"/>
    <property type="match status" value="1"/>
</dbReference>
<keyword evidence="5" id="KW-1185">Reference proteome</keyword>
<accession>A0AAD6ZK49</accession>
<dbReference type="Pfam" id="PF12138">
    <property type="entry name" value="Spherulin4"/>
    <property type="match status" value="1"/>
</dbReference>
<feature type="compositionally biased region" description="Low complexity" evidence="1">
    <location>
        <begin position="247"/>
        <end position="269"/>
    </location>
</feature>
<feature type="chain" id="PRO_5042097959" evidence="3">
    <location>
        <begin position="22"/>
        <end position="414"/>
    </location>
</feature>
<keyword evidence="2" id="KW-0812">Transmembrane</keyword>
<keyword evidence="2" id="KW-1133">Transmembrane helix</keyword>
<dbReference type="InterPro" id="IPR021986">
    <property type="entry name" value="Spherulin4"/>
</dbReference>
<evidence type="ECO:0000313" key="4">
    <source>
        <dbReference type="EMBL" id="KAJ7325574.1"/>
    </source>
</evidence>
<evidence type="ECO:0000256" key="3">
    <source>
        <dbReference type="SAM" id="SignalP"/>
    </source>
</evidence>
<gene>
    <name evidence="4" type="ORF">DFH08DRAFT_968799</name>
</gene>